<accession>A0A319EQT3</accession>
<protein>
    <recommendedName>
        <fullName evidence="4">Integral membrane protein</fullName>
    </recommendedName>
</protein>
<proteinExistence type="predicted"/>
<evidence type="ECO:0008006" key="4">
    <source>
        <dbReference type="Google" id="ProtNLM"/>
    </source>
</evidence>
<name>A0A319EQT3_ASPSB</name>
<keyword evidence="1" id="KW-0812">Transmembrane</keyword>
<evidence type="ECO:0000256" key="1">
    <source>
        <dbReference type="SAM" id="Phobius"/>
    </source>
</evidence>
<dbReference type="EMBL" id="KZ826316">
    <property type="protein sequence ID" value="PYI11950.1"/>
    <property type="molecule type" value="Genomic_DNA"/>
</dbReference>
<feature type="transmembrane region" description="Helical" evidence="1">
    <location>
        <begin position="330"/>
        <end position="350"/>
    </location>
</feature>
<evidence type="ECO:0000313" key="2">
    <source>
        <dbReference type="EMBL" id="PYI11950.1"/>
    </source>
</evidence>
<feature type="transmembrane region" description="Helical" evidence="1">
    <location>
        <begin position="156"/>
        <end position="180"/>
    </location>
</feature>
<organism evidence="2 3">
    <name type="scientific">Aspergillus sclerotiicarbonarius (strain CBS 121057 / IBT 28362)</name>
    <dbReference type="NCBI Taxonomy" id="1448318"/>
    <lineage>
        <taxon>Eukaryota</taxon>
        <taxon>Fungi</taxon>
        <taxon>Dikarya</taxon>
        <taxon>Ascomycota</taxon>
        <taxon>Pezizomycotina</taxon>
        <taxon>Eurotiomycetes</taxon>
        <taxon>Eurotiomycetidae</taxon>
        <taxon>Eurotiales</taxon>
        <taxon>Aspergillaceae</taxon>
        <taxon>Aspergillus</taxon>
        <taxon>Aspergillus subgen. Circumdati</taxon>
    </lineage>
</organism>
<feature type="transmembrane region" description="Helical" evidence="1">
    <location>
        <begin position="284"/>
        <end position="302"/>
    </location>
</feature>
<gene>
    <name evidence="2" type="ORF">BO78DRAFT_392637</name>
</gene>
<dbReference type="STRING" id="1448318.A0A319EQT3"/>
<keyword evidence="3" id="KW-1185">Reference proteome</keyword>
<dbReference type="OrthoDB" id="5089392at2759"/>
<evidence type="ECO:0000313" key="3">
    <source>
        <dbReference type="Proteomes" id="UP000248423"/>
    </source>
</evidence>
<dbReference type="Proteomes" id="UP000248423">
    <property type="component" value="Unassembled WGS sequence"/>
</dbReference>
<dbReference type="VEuPathDB" id="FungiDB:BO78DRAFT_392637"/>
<reference evidence="2 3" key="1">
    <citation type="submission" date="2018-02" db="EMBL/GenBank/DDBJ databases">
        <title>The genomes of Aspergillus section Nigri reveals drivers in fungal speciation.</title>
        <authorList>
            <consortium name="DOE Joint Genome Institute"/>
            <person name="Vesth T.C."/>
            <person name="Nybo J."/>
            <person name="Theobald S."/>
            <person name="Brandl J."/>
            <person name="Frisvad J.C."/>
            <person name="Nielsen K.F."/>
            <person name="Lyhne E.K."/>
            <person name="Kogle M.E."/>
            <person name="Kuo A."/>
            <person name="Riley R."/>
            <person name="Clum A."/>
            <person name="Nolan M."/>
            <person name="Lipzen A."/>
            <person name="Salamov A."/>
            <person name="Henrissat B."/>
            <person name="Wiebenga A."/>
            <person name="De vries R.P."/>
            <person name="Grigoriev I.V."/>
            <person name="Mortensen U.H."/>
            <person name="Andersen M.R."/>
            <person name="Baker S.E."/>
        </authorList>
    </citation>
    <scope>NUCLEOTIDE SEQUENCE [LARGE SCALE GENOMIC DNA]</scope>
    <source>
        <strain evidence="2 3">CBS 121057</strain>
    </source>
</reference>
<keyword evidence="1" id="KW-0472">Membrane</keyword>
<dbReference type="AlphaFoldDB" id="A0A319EQT3"/>
<feature type="transmembrane region" description="Helical" evidence="1">
    <location>
        <begin position="125"/>
        <end position="144"/>
    </location>
</feature>
<keyword evidence="1" id="KW-1133">Transmembrane helix</keyword>
<sequence length="538" mass="60474">MHFILSSRPSPLSSPLLLFSPFPSLPPPPSSSPLFSPTSPLPLAFSPSPLLPAVFAHLFYPVGPTPVRGACLLWSPAPMPPSQDTLSPLVSDKAFHHEEHETDELPPSSVTLVRHRRKFVVTNPAWYRNSLLASVGFLEFANAGDFAANVWNDVPVPIYAVIFMAIGGPLALLISVAALWDGILSWRNVRILRTERQYLKALRLQYLDPSTSTSVDQAAVRLIDRRLGVSFRELGSELIDRVIMDVFLGIGALLVGTGTIMAIWGAHRYIYYISNLLSGFVGNSFAAAYGVLNAVWSLYLMWRFHGHDRACMRSPAATPFRDRLHRRFQYFKWHSLVSGITGLVAGAASMLTCKRWWGYVMLIPCMLLEVGCNQFWRVQLGYDRPIVTEHPHWGLIPDFRESKEDEEKDSILLDTLASVIGMQNALAPLPTSMIDVDWTSLDSLLLFIVNNHLFDSLCGWLATHSSVPIDFKNSLFRLSAEYMEITLTLADLRSLPDAERPRLHELCRDFLYTEGRQVMLGRERYLLEMVGYTAWKDG</sequence>
<feature type="transmembrane region" description="Helical" evidence="1">
    <location>
        <begin position="242"/>
        <end position="264"/>
    </location>
</feature>